<dbReference type="AlphaFoldDB" id="A0A6J4J2V8"/>
<organism evidence="2">
    <name type="scientific">uncultured Blastococcus sp</name>
    <dbReference type="NCBI Taxonomy" id="217144"/>
    <lineage>
        <taxon>Bacteria</taxon>
        <taxon>Bacillati</taxon>
        <taxon>Actinomycetota</taxon>
        <taxon>Actinomycetes</taxon>
        <taxon>Geodermatophilales</taxon>
        <taxon>Geodermatophilaceae</taxon>
        <taxon>Blastococcus</taxon>
        <taxon>environmental samples</taxon>
    </lineage>
</organism>
<name>A0A6J4J2V8_9ACTN</name>
<evidence type="ECO:0000256" key="1">
    <source>
        <dbReference type="SAM" id="MobiDB-lite"/>
    </source>
</evidence>
<feature type="compositionally biased region" description="Low complexity" evidence="1">
    <location>
        <begin position="106"/>
        <end position="123"/>
    </location>
</feature>
<feature type="non-terminal residue" evidence="2">
    <location>
        <position position="153"/>
    </location>
</feature>
<sequence>GSGRVRAEPGALGARGGRASRTDRGGAAGAIGGPAHHGRRAQRPGPQDPADAGRARRDVCGRRVDQGRRPPPGLVRERAGPPTGDPARREPGPGPGGPGGDGGGAVPVVVPGVHGLPVLRGLPATDPAADSRPPAGTGAGHCTAASGGGSRWV</sequence>
<evidence type="ECO:0000313" key="2">
    <source>
        <dbReference type="EMBL" id="CAA9269097.1"/>
    </source>
</evidence>
<dbReference type="EMBL" id="CADCTN010000213">
    <property type="protein sequence ID" value="CAA9269097.1"/>
    <property type="molecule type" value="Genomic_DNA"/>
</dbReference>
<feature type="compositionally biased region" description="Basic and acidic residues" evidence="1">
    <location>
        <begin position="51"/>
        <end position="68"/>
    </location>
</feature>
<feature type="region of interest" description="Disordered" evidence="1">
    <location>
        <begin position="1"/>
        <end position="153"/>
    </location>
</feature>
<reference evidence="2" key="1">
    <citation type="submission" date="2020-02" db="EMBL/GenBank/DDBJ databases">
        <authorList>
            <person name="Meier V. D."/>
        </authorList>
    </citation>
    <scope>NUCLEOTIDE SEQUENCE</scope>
    <source>
        <strain evidence="2">AVDCRST_MAG52</strain>
    </source>
</reference>
<gene>
    <name evidence="2" type="ORF">AVDCRST_MAG52-3106</name>
</gene>
<accession>A0A6J4J2V8</accession>
<protein>
    <submittedName>
        <fullName evidence="2">AclJ</fullName>
    </submittedName>
</protein>
<proteinExistence type="predicted"/>
<feature type="non-terminal residue" evidence="2">
    <location>
        <position position="1"/>
    </location>
</feature>